<gene>
    <name evidence="3" type="ORF">ACFS7Z_23600</name>
</gene>
<keyword evidence="3" id="KW-0540">Nuclease</keyword>
<dbReference type="Proteomes" id="UP001597641">
    <property type="component" value="Unassembled WGS sequence"/>
</dbReference>
<dbReference type="PANTHER" id="PTHR14859">
    <property type="entry name" value="CALCOFLUOR WHITE HYPERSENSITIVE PROTEIN PRECURSOR"/>
    <property type="match status" value="1"/>
</dbReference>
<feature type="transmembrane region" description="Helical" evidence="1">
    <location>
        <begin position="12"/>
        <end position="34"/>
    </location>
</feature>
<feature type="transmembrane region" description="Helical" evidence="1">
    <location>
        <begin position="66"/>
        <end position="84"/>
    </location>
</feature>
<feature type="transmembrane region" description="Helical" evidence="1">
    <location>
        <begin position="40"/>
        <end position="59"/>
    </location>
</feature>
<proteinExistence type="predicted"/>
<dbReference type="InterPro" id="IPR051916">
    <property type="entry name" value="GPI-anchor_lipid_remodeler"/>
</dbReference>
<keyword evidence="1" id="KW-0812">Transmembrane</keyword>
<evidence type="ECO:0000313" key="4">
    <source>
        <dbReference type="Proteomes" id="UP001597641"/>
    </source>
</evidence>
<dbReference type="PANTHER" id="PTHR14859:SF15">
    <property type="entry name" value="ENDONUCLEASE_EXONUCLEASE_PHOSPHATASE DOMAIN-CONTAINING PROTEIN"/>
    <property type="match status" value="1"/>
</dbReference>
<keyword evidence="4" id="KW-1185">Reference proteome</keyword>
<dbReference type="GO" id="GO:0004519">
    <property type="term" value="F:endonuclease activity"/>
    <property type="evidence" value="ECO:0007669"/>
    <property type="project" value="UniProtKB-KW"/>
</dbReference>
<keyword evidence="3" id="KW-0378">Hydrolase</keyword>
<organism evidence="3 4">
    <name type="scientific">Pontibacter toksunensis</name>
    <dbReference type="NCBI Taxonomy" id="1332631"/>
    <lineage>
        <taxon>Bacteria</taxon>
        <taxon>Pseudomonadati</taxon>
        <taxon>Bacteroidota</taxon>
        <taxon>Cytophagia</taxon>
        <taxon>Cytophagales</taxon>
        <taxon>Hymenobacteraceae</taxon>
        <taxon>Pontibacter</taxon>
    </lineage>
</organism>
<evidence type="ECO:0000259" key="2">
    <source>
        <dbReference type="Pfam" id="PF03372"/>
    </source>
</evidence>
<sequence>MSTTFKNIRTRIWLILNIAVVLWLLLAVLCMQIPPYEFWPAGFIAFSLPGALVLNFLFLLYWALRLSWFVFLPLAVMVLGWDYYERLVPLGLVKELPPQDAKTLHILSLNTHMFTAYEGKERRTAGVSTEMVDWVAAHPADVYCLQEFYSNPKSKEYNYNIISRIGTRHGKEEFFSAASSNRKHGDLGLAIFSRYPIVEKGVIHFSEKSSGNRAIWADLNMDGDTVRVYATHLQSMSIKAEDIENTYTSIGSDEESFKREGRNLARRLRKGFIARGYQVEMLLEHFDDCPYPFVVSGDYNDIPFSYTYNELNKKLQNAFVKAGSGLGATYNGPLPFLRIDNQFYSQGLRAYEFEVHYEMALSDHFPISAKYVLEPKTEE</sequence>
<feature type="domain" description="Endonuclease/exonuclease/phosphatase" evidence="2">
    <location>
        <begin position="107"/>
        <end position="364"/>
    </location>
</feature>
<dbReference type="CDD" id="cd09084">
    <property type="entry name" value="EEP-2"/>
    <property type="match status" value="1"/>
</dbReference>
<keyword evidence="1" id="KW-1133">Transmembrane helix</keyword>
<keyword evidence="3" id="KW-0255">Endonuclease</keyword>
<dbReference type="Gene3D" id="3.60.10.10">
    <property type="entry name" value="Endonuclease/exonuclease/phosphatase"/>
    <property type="match status" value="1"/>
</dbReference>
<protein>
    <submittedName>
        <fullName evidence="3">Endonuclease/exonuclease/phosphatase family protein</fullName>
    </submittedName>
</protein>
<dbReference type="RefSeq" id="WP_377490612.1">
    <property type="nucleotide sequence ID" value="NZ_JBHUOX010000028.1"/>
</dbReference>
<reference evidence="4" key="1">
    <citation type="journal article" date="2019" name="Int. J. Syst. Evol. Microbiol.">
        <title>The Global Catalogue of Microorganisms (GCM) 10K type strain sequencing project: providing services to taxonomists for standard genome sequencing and annotation.</title>
        <authorList>
            <consortium name="The Broad Institute Genomics Platform"/>
            <consortium name="The Broad Institute Genome Sequencing Center for Infectious Disease"/>
            <person name="Wu L."/>
            <person name="Ma J."/>
        </authorList>
    </citation>
    <scope>NUCLEOTIDE SEQUENCE [LARGE SCALE GENOMIC DNA]</scope>
    <source>
        <strain evidence="4">KCTC 23984</strain>
    </source>
</reference>
<evidence type="ECO:0000313" key="3">
    <source>
        <dbReference type="EMBL" id="MFD3003366.1"/>
    </source>
</evidence>
<dbReference type="InterPro" id="IPR005135">
    <property type="entry name" value="Endo/exonuclease/phosphatase"/>
</dbReference>
<name>A0ABW6C1N8_9BACT</name>
<evidence type="ECO:0000256" key="1">
    <source>
        <dbReference type="SAM" id="Phobius"/>
    </source>
</evidence>
<dbReference type="InterPro" id="IPR036691">
    <property type="entry name" value="Endo/exonu/phosph_ase_sf"/>
</dbReference>
<dbReference type="SUPFAM" id="SSF56219">
    <property type="entry name" value="DNase I-like"/>
    <property type="match status" value="1"/>
</dbReference>
<comment type="caution">
    <text evidence="3">The sequence shown here is derived from an EMBL/GenBank/DDBJ whole genome shotgun (WGS) entry which is preliminary data.</text>
</comment>
<keyword evidence="1" id="KW-0472">Membrane</keyword>
<dbReference type="EMBL" id="JBHUOX010000028">
    <property type="protein sequence ID" value="MFD3003366.1"/>
    <property type="molecule type" value="Genomic_DNA"/>
</dbReference>
<dbReference type="Pfam" id="PF03372">
    <property type="entry name" value="Exo_endo_phos"/>
    <property type="match status" value="1"/>
</dbReference>
<accession>A0ABW6C1N8</accession>